<dbReference type="Proteomes" id="UP000624701">
    <property type="component" value="Unassembled WGS sequence"/>
</dbReference>
<reference evidence="2" key="1">
    <citation type="journal article" date="2019" name="Int. J. Syst. Evol. Microbiol.">
        <title>The Global Catalogue of Microorganisms (GCM) 10K type strain sequencing project: providing services to taxonomists for standard genome sequencing and annotation.</title>
        <authorList>
            <consortium name="The Broad Institute Genomics Platform"/>
            <consortium name="The Broad Institute Genome Sequencing Center for Infectious Disease"/>
            <person name="Wu L."/>
            <person name="Ma J."/>
        </authorList>
    </citation>
    <scope>NUCLEOTIDE SEQUENCE [LARGE SCALE GENOMIC DNA]</scope>
    <source>
        <strain evidence="2">CCM 8681</strain>
    </source>
</reference>
<dbReference type="EMBL" id="BMDQ01000006">
    <property type="protein sequence ID" value="GGI58484.1"/>
    <property type="molecule type" value="Genomic_DNA"/>
</dbReference>
<proteinExistence type="predicted"/>
<dbReference type="RefSeq" id="WP_188375390.1">
    <property type="nucleotide sequence ID" value="NZ_BMDQ01000006.1"/>
</dbReference>
<organism evidence="1 2">
    <name type="scientific">Winogradskyella haliclonae</name>
    <dbReference type="NCBI Taxonomy" id="2048558"/>
    <lineage>
        <taxon>Bacteria</taxon>
        <taxon>Pseudomonadati</taxon>
        <taxon>Bacteroidota</taxon>
        <taxon>Flavobacteriia</taxon>
        <taxon>Flavobacteriales</taxon>
        <taxon>Flavobacteriaceae</taxon>
        <taxon>Winogradskyella</taxon>
    </lineage>
</organism>
<evidence type="ECO:0000313" key="2">
    <source>
        <dbReference type="Proteomes" id="UP000624701"/>
    </source>
</evidence>
<gene>
    <name evidence="1" type="ORF">GCM10011444_27930</name>
</gene>
<accession>A0ABQ2C1Y2</accession>
<comment type="caution">
    <text evidence="1">The sequence shown here is derived from an EMBL/GenBank/DDBJ whole genome shotgun (WGS) entry which is preliminary data.</text>
</comment>
<name>A0ABQ2C1Y2_9FLAO</name>
<protein>
    <submittedName>
        <fullName evidence="1">Uncharacterized protein</fullName>
    </submittedName>
</protein>
<sequence length="178" mass="20885">MFVLEKFSDEEEKVAFYTVRSDEESEFSETEDFLIRMRQSDYVQQFHELMEFTFEIIGNQTGAHEDWFNRFERVAEALPPKKDWKTKQQAHTNEINFDIFNNKVRLYCLRLSDSVVVLFNGGVKLTTGRAEDDPNVSIHFRQANTYAQRIYDAISDGTIDIQHKCVVGYDGNDNNIYI</sequence>
<evidence type="ECO:0000313" key="1">
    <source>
        <dbReference type="EMBL" id="GGI58484.1"/>
    </source>
</evidence>
<keyword evidence="2" id="KW-1185">Reference proteome</keyword>